<dbReference type="AlphaFoldDB" id="A0A6P8AX18"/>
<reference evidence="3" key="3">
    <citation type="submission" date="2025-08" db="UniProtKB">
        <authorList>
            <consortium name="RefSeq"/>
        </authorList>
    </citation>
    <scope>IDENTIFICATION</scope>
    <source>
        <strain evidence="3">NI907</strain>
    </source>
</reference>
<evidence type="ECO:0000313" key="3">
    <source>
        <dbReference type="RefSeq" id="XP_030979476.1"/>
    </source>
</evidence>
<evidence type="ECO:0000256" key="1">
    <source>
        <dbReference type="SAM" id="MobiDB-lite"/>
    </source>
</evidence>
<dbReference type="KEGG" id="pgri:PgNI_10490"/>
<gene>
    <name evidence="3" type="ORF">PgNI_10490</name>
</gene>
<dbReference type="RefSeq" id="XP_030979476.1">
    <property type="nucleotide sequence ID" value="XM_031130461.1"/>
</dbReference>
<organism evidence="2 3">
    <name type="scientific">Pyricularia grisea</name>
    <name type="common">Crabgrass-specific blast fungus</name>
    <name type="synonym">Magnaporthe grisea</name>
    <dbReference type="NCBI Taxonomy" id="148305"/>
    <lineage>
        <taxon>Eukaryota</taxon>
        <taxon>Fungi</taxon>
        <taxon>Dikarya</taxon>
        <taxon>Ascomycota</taxon>
        <taxon>Pezizomycotina</taxon>
        <taxon>Sordariomycetes</taxon>
        <taxon>Sordariomycetidae</taxon>
        <taxon>Magnaporthales</taxon>
        <taxon>Pyriculariaceae</taxon>
        <taxon>Pyricularia</taxon>
    </lineage>
</organism>
<sequence>MSIRTTRNILLCFNPVGTLYKPRPISAADYTGLARTCGINGLDGTRLERALADAVVHFTFDETRGDTATESYYFLRPGGISWWRNVVNYAVKRAMLPGQVIPADLIPKMLALVSSAEGFTVAEPDLQKSMWRLRRTFKPDNKSRKPPLIDKLVIGAIENTRHPKNLERTSRVLSTLGISVAPLRYHHYAGLTTDYGAYGEIPDDIYQSEQIEAARKALADSVRRGSLQFGRKWSSMIRPYDLDFVCSARNFASSDPTPLLYAAERLTALMVTNKSPWRLQWAESEIARRDGDWLKLYVTNSSNKHTEDIIHSGWTPVLLEDKSNTDQSGPGITQRRPGWESLARLSDASLEPKGDFGWELQTYCVESVDELTRWLSEEMKPKSLFLGSSVDSNASKALGDAHMKHNVSGWKTDDILRKVLEQRLKRRPAAQTKEMSKERMLGLLDTMMKRRSSRDTTPPQSSVANEMTPDVPAQEPTQEEDNALGGIIVTHKGEQT</sequence>
<dbReference type="Proteomes" id="UP000515153">
    <property type="component" value="Chromosome VII"/>
</dbReference>
<proteinExistence type="predicted"/>
<protein>
    <submittedName>
        <fullName evidence="3">Uncharacterized protein</fullName>
    </submittedName>
</protein>
<keyword evidence="2" id="KW-1185">Reference proteome</keyword>
<evidence type="ECO:0000313" key="2">
    <source>
        <dbReference type="Proteomes" id="UP000515153"/>
    </source>
</evidence>
<accession>A0A6P8AX18</accession>
<dbReference type="GeneID" id="41965369"/>
<reference evidence="2 3" key="1">
    <citation type="journal article" date="2019" name="Mol. Biol. Evol.">
        <title>Blast fungal genomes show frequent chromosomal changes, gene gains and losses, and effector gene turnover.</title>
        <authorList>
            <person name="Gomez Luciano L.B."/>
            <person name="Jason Tsai I."/>
            <person name="Chuma I."/>
            <person name="Tosa Y."/>
            <person name="Chen Y.H."/>
            <person name="Li J.Y."/>
            <person name="Li M.Y."/>
            <person name="Jade Lu M.Y."/>
            <person name="Nakayashiki H."/>
            <person name="Li W.H."/>
        </authorList>
    </citation>
    <scope>NUCLEOTIDE SEQUENCE [LARGE SCALE GENOMIC DNA]</scope>
    <source>
        <strain evidence="2 3">NI907</strain>
    </source>
</reference>
<reference evidence="3" key="2">
    <citation type="submission" date="2019-10" db="EMBL/GenBank/DDBJ databases">
        <authorList>
            <consortium name="NCBI Genome Project"/>
        </authorList>
    </citation>
    <scope>NUCLEOTIDE SEQUENCE</scope>
    <source>
        <strain evidence="3">NI907</strain>
    </source>
</reference>
<feature type="region of interest" description="Disordered" evidence="1">
    <location>
        <begin position="449"/>
        <end position="496"/>
    </location>
</feature>
<feature type="compositionally biased region" description="Polar residues" evidence="1">
    <location>
        <begin position="455"/>
        <end position="465"/>
    </location>
</feature>
<dbReference type="OrthoDB" id="5208788at2759"/>
<name>A0A6P8AX18_PYRGI</name>